<dbReference type="SUPFAM" id="SSF102705">
    <property type="entry name" value="NIF3 (NGG1p interacting factor 3)-like"/>
    <property type="match status" value="1"/>
</dbReference>
<organism evidence="4 5">
    <name type="scientific">Macrostomum lignano</name>
    <dbReference type="NCBI Taxonomy" id="282301"/>
    <lineage>
        <taxon>Eukaryota</taxon>
        <taxon>Metazoa</taxon>
        <taxon>Spiralia</taxon>
        <taxon>Lophotrochozoa</taxon>
        <taxon>Platyhelminthes</taxon>
        <taxon>Rhabditophora</taxon>
        <taxon>Macrostomorpha</taxon>
        <taxon>Macrostomida</taxon>
        <taxon>Macrostomidae</taxon>
        <taxon>Macrostomum</taxon>
    </lineage>
</organism>
<sequence>LRVQVRTKPAGWTAAATFIAILVRSFSSISSRLTGMNLGDAVAQLEEFCPSRLAEDWDNAGLLIEPREFALGKKLVSSVVLTNDLTSRVYEEARSLQADLIVAYHPPLFRPLRRALASSPDWPQRLLAAAFADGVAVYSPHTAWDARPDGLNDWLLAGPFGRWLEINKSAPVTPCKDTPGAGAGRWAPISTPMSLEEAVESVKKHLGLANLQVVRPLSSGQQHQLTRGVAVCAGSGASLLRDIGDKCDLLLTGEMSHHELLWHADQGRSVIVTGHSNCERPYLPVAAAALAKRMPSLVFHVSKTDQDPLEFA</sequence>
<dbReference type="STRING" id="282301.A0A267GMS2"/>
<evidence type="ECO:0000313" key="4">
    <source>
        <dbReference type="EMBL" id="PAA87308.1"/>
    </source>
</evidence>
<evidence type="ECO:0000256" key="3">
    <source>
        <dbReference type="PIRSR" id="PIRSR602678-1"/>
    </source>
</evidence>
<keyword evidence="5" id="KW-1185">Reference proteome</keyword>
<gene>
    <name evidence="4" type="ORF">BOX15_Mlig002832g2</name>
</gene>
<dbReference type="FunFam" id="3.40.1390.30:FF:000001">
    <property type="entry name" value="GTP cyclohydrolase 1 type 2"/>
    <property type="match status" value="1"/>
</dbReference>
<dbReference type="InterPro" id="IPR002678">
    <property type="entry name" value="DUF34/NIF3"/>
</dbReference>
<feature type="binding site" evidence="3">
    <location>
        <position position="275"/>
    </location>
    <ligand>
        <name>a divalent metal cation</name>
        <dbReference type="ChEBI" id="CHEBI:60240"/>
        <label>1</label>
    </ligand>
</feature>
<dbReference type="PANTHER" id="PTHR13799">
    <property type="entry name" value="NGG1 INTERACTING FACTOR 3"/>
    <property type="match status" value="1"/>
</dbReference>
<reference evidence="4 5" key="1">
    <citation type="submission" date="2017-06" db="EMBL/GenBank/DDBJ databases">
        <title>A platform for efficient transgenesis in Macrostomum lignano, a flatworm model organism for stem cell research.</title>
        <authorList>
            <person name="Berezikov E."/>
        </authorList>
    </citation>
    <scope>NUCLEOTIDE SEQUENCE [LARGE SCALE GENOMIC DNA]</scope>
    <source>
        <strain evidence="4">DV1</strain>
        <tissue evidence="4">Whole organism</tissue>
    </source>
</reference>
<name>A0A267GMS2_9PLAT</name>
<dbReference type="EMBL" id="NIVC01000237">
    <property type="protein sequence ID" value="PAA87308.1"/>
    <property type="molecule type" value="Genomic_DNA"/>
</dbReference>
<feature type="non-terminal residue" evidence="4">
    <location>
        <position position="1"/>
    </location>
</feature>
<dbReference type="InterPro" id="IPR036069">
    <property type="entry name" value="DUF34/NIF3_sf"/>
</dbReference>
<feature type="binding site" evidence="3">
    <location>
        <position position="105"/>
    </location>
    <ligand>
        <name>a divalent metal cation</name>
        <dbReference type="ChEBI" id="CHEBI:60240"/>
        <label>1</label>
    </ligand>
</feature>
<dbReference type="OrthoDB" id="3345469at2759"/>
<accession>A0A267GMS2</accession>
<dbReference type="AlphaFoldDB" id="A0A267GMS2"/>
<dbReference type="GO" id="GO:0005739">
    <property type="term" value="C:mitochondrion"/>
    <property type="evidence" value="ECO:0007669"/>
    <property type="project" value="TreeGrafter"/>
</dbReference>
<dbReference type="Pfam" id="PF01784">
    <property type="entry name" value="DUF34_NIF3"/>
    <property type="match status" value="1"/>
</dbReference>
<protein>
    <recommendedName>
        <fullName evidence="2">NIF3-like protein 1</fullName>
    </recommendedName>
</protein>
<comment type="caution">
    <text evidence="4">The sequence shown here is derived from an EMBL/GenBank/DDBJ whole genome shotgun (WGS) entry which is preliminary data.</text>
</comment>
<dbReference type="NCBIfam" id="TIGR00486">
    <property type="entry name" value="YbgI_SA1388"/>
    <property type="match status" value="1"/>
</dbReference>
<dbReference type="PANTHER" id="PTHR13799:SF13">
    <property type="entry name" value="NIF3-LIKE PROTEIN 1"/>
    <property type="match status" value="1"/>
</dbReference>
<dbReference type="Gene3D" id="3.40.1390.30">
    <property type="entry name" value="NIF3 (NGG1p interacting factor 3)-like"/>
    <property type="match status" value="1"/>
</dbReference>
<evidence type="ECO:0000256" key="1">
    <source>
        <dbReference type="ARBA" id="ARBA00006964"/>
    </source>
</evidence>
<dbReference type="Proteomes" id="UP000215902">
    <property type="component" value="Unassembled WGS sequence"/>
</dbReference>
<dbReference type="GO" id="GO:0046872">
    <property type="term" value="F:metal ion binding"/>
    <property type="evidence" value="ECO:0007669"/>
    <property type="project" value="UniProtKB-KW"/>
</dbReference>
<evidence type="ECO:0000256" key="2">
    <source>
        <dbReference type="ARBA" id="ARBA00019069"/>
    </source>
</evidence>
<comment type="similarity">
    <text evidence="1">Belongs to the GTP cyclohydrolase I type 2/NIF3 family.</text>
</comment>
<keyword evidence="3" id="KW-0479">Metal-binding</keyword>
<feature type="binding site" evidence="3">
    <location>
        <position position="145"/>
    </location>
    <ligand>
        <name>a divalent metal cation</name>
        <dbReference type="ChEBI" id="CHEBI:60240"/>
        <label>1</label>
    </ligand>
</feature>
<proteinExistence type="inferred from homology"/>
<feature type="binding site" evidence="3">
    <location>
        <position position="279"/>
    </location>
    <ligand>
        <name>a divalent metal cation</name>
        <dbReference type="ChEBI" id="CHEBI:60240"/>
        <label>1</label>
    </ligand>
</feature>
<evidence type="ECO:0000313" key="5">
    <source>
        <dbReference type="Proteomes" id="UP000215902"/>
    </source>
</evidence>